<sequence>FLYNPIELKEFELLRLVPTDIMTENGCMIMADAGLHAWPLICDTTWYSIDYIRLFLKNKKLIIVRYHQLRTQLENALSEGHHL</sequence>
<dbReference type="Proteomes" id="UP000663844">
    <property type="component" value="Unassembled WGS sequence"/>
</dbReference>
<evidence type="ECO:0000313" key="1">
    <source>
        <dbReference type="EMBL" id="CAF4414131.1"/>
    </source>
</evidence>
<accession>A0A820PXQ6</accession>
<feature type="non-terminal residue" evidence="1">
    <location>
        <position position="1"/>
    </location>
</feature>
<organism evidence="1 2">
    <name type="scientific">Adineta steineri</name>
    <dbReference type="NCBI Taxonomy" id="433720"/>
    <lineage>
        <taxon>Eukaryota</taxon>
        <taxon>Metazoa</taxon>
        <taxon>Spiralia</taxon>
        <taxon>Gnathifera</taxon>
        <taxon>Rotifera</taxon>
        <taxon>Eurotatoria</taxon>
        <taxon>Bdelloidea</taxon>
        <taxon>Adinetida</taxon>
        <taxon>Adinetidae</taxon>
        <taxon>Adineta</taxon>
    </lineage>
</organism>
<dbReference type="InterPro" id="IPR027417">
    <property type="entry name" value="P-loop_NTPase"/>
</dbReference>
<comment type="caution">
    <text evidence="1">The sequence shown here is derived from an EMBL/GenBank/DDBJ whole genome shotgun (WGS) entry which is preliminary data.</text>
</comment>
<reference evidence="1" key="1">
    <citation type="submission" date="2021-02" db="EMBL/GenBank/DDBJ databases">
        <authorList>
            <person name="Nowell W R."/>
        </authorList>
    </citation>
    <scope>NUCLEOTIDE SEQUENCE</scope>
</reference>
<protein>
    <submittedName>
        <fullName evidence="1">Uncharacterized protein</fullName>
    </submittedName>
</protein>
<dbReference type="EMBL" id="CAJOAZ010028026">
    <property type="protein sequence ID" value="CAF4414131.1"/>
    <property type="molecule type" value="Genomic_DNA"/>
</dbReference>
<dbReference type="Gene3D" id="3.40.50.300">
    <property type="entry name" value="P-loop containing nucleotide triphosphate hydrolases"/>
    <property type="match status" value="1"/>
</dbReference>
<dbReference type="AlphaFoldDB" id="A0A820PXQ6"/>
<evidence type="ECO:0000313" key="2">
    <source>
        <dbReference type="Proteomes" id="UP000663844"/>
    </source>
</evidence>
<name>A0A820PXQ6_9BILA</name>
<gene>
    <name evidence="1" type="ORF">OXD698_LOCUS52223</name>
</gene>
<proteinExistence type="predicted"/>